<gene>
    <name evidence="1" type="ORF">M8818_003193</name>
</gene>
<name>A0ACC3SFA6_9PEZI</name>
<dbReference type="EMBL" id="JAMKPW020000013">
    <property type="protein sequence ID" value="KAK8211539.1"/>
    <property type="molecule type" value="Genomic_DNA"/>
</dbReference>
<dbReference type="Proteomes" id="UP001320706">
    <property type="component" value="Unassembled WGS sequence"/>
</dbReference>
<accession>A0ACC3SFA6</accession>
<sequence length="90" mass="9914">MQERNAKARAGASKPFPFGVVMGRRTRQVATARDGMGRVGHEGRSGFAISRRSDTCHEQAGFYQVCMQSRDKNGMGDRGVYQSIYPEVAS</sequence>
<protein>
    <submittedName>
        <fullName evidence="1">Uncharacterized protein</fullName>
    </submittedName>
</protein>
<evidence type="ECO:0000313" key="2">
    <source>
        <dbReference type="Proteomes" id="UP001320706"/>
    </source>
</evidence>
<evidence type="ECO:0000313" key="1">
    <source>
        <dbReference type="EMBL" id="KAK8211539.1"/>
    </source>
</evidence>
<reference evidence="1" key="1">
    <citation type="submission" date="2024-02" db="EMBL/GenBank/DDBJ databases">
        <title>Metagenome Assembled Genome of Zalaria obscura JY119.</title>
        <authorList>
            <person name="Vighnesh L."/>
            <person name="Jagadeeshwari U."/>
            <person name="Venkata Ramana C."/>
            <person name="Sasikala C."/>
        </authorList>
    </citation>
    <scope>NUCLEOTIDE SEQUENCE</scope>
    <source>
        <strain evidence="1">JY119</strain>
    </source>
</reference>
<comment type="caution">
    <text evidence="1">The sequence shown here is derived from an EMBL/GenBank/DDBJ whole genome shotgun (WGS) entry which is preliminary data.</text>
</comment>
<keyword evidence="2" id="KW-1185">Reference proteome</keyword>
<organism evidence="1 2">
    <name type="scientific">Zalaria obscura</name>
    <dbReference type="NCBI Taxonomy" id="2024903"/>
    <lineage>
        <taxon>Eukaryota</taxon>
        <taxon>Fungi</taxon>
        <taxon>Dikarya</taxon>
        <taxon>Ascomycota</taxon>
        <taxon>Pezizomycotina</taxon>
        <taxon>Dothideomycetes</taxon>
        <taxon>Dothideomycetidae</taxon>
        <taxon>Dothideales</taxon>
        <taxon>Zalariaceae</taxon>
        <taxon>Zalaria</taxon>
    </lineage>
</organism>
<proteinExistence type="predicted"/>